<accession>A0AAD7J0T4</accession>
<evidence type="ECO:0000313" key="3">
    <source>
        <dbReference type="EMBL" id="KAJ7754642.1"/>
    </source>
</evidence>
<protein>
    <recommendedName>
        <fullName evidence="2">NACHT domain-containing protein</fullName>
    </recommendedName>
</protein>
<organism evidence="3 4">
    <name type="scientific">Mycena maculata</name>
    <dbReference type="NCBI Taxonomy" id="230809"/>
    <lineage>
        <taxon>Eukaryota</taxon>
        <taxon>Fungi</taxon>
        <taxon>Dikarya</taxon>
        <taxon>Basidiomycota</taxon>
        <taxon>Agaricomycotina</taxon>
        <taxon>Agaricomycetes</taxon>
        <taxon>Agaricomycetidae</taxon>
        <taxon>Agaricales</taxon>
        <taxon>Marasmiineae</taxon>
        <taxon>Mycenaceae</taxon>
        <taxon>Mycena</taxon>
    </lineage>
</organism>
<dbReference type="PROSITE" id="PS50837">
    <property type="entry name" value="NACHT"/>
    <property type="match status" value="1"/>
</dbReference>
<evidence type="ECO:0000259" key="2">
    <source>
        <dbReference type="PROSITE" id="PS50837"/>
    </source>
</evidence>
<dbReference type="Gene3D" id="3.40.50.300">
    <property type="entry name" value="P-loop containing nucleotide triphosphate hydrolases"/>
    <property type="match status" value="1"/>
</dbReference>
<dbReference type="InterPro" id="IPR027417">
    <property type="entry name" value="P-loop_NTPase"/>
</dbReference>
<dbReference type="PANTHER" id="PTHR10039">
    <property type="entry name" value="AMELOGENIN"/>
    <property type="match status" value="1"/>
</dbReference>
<comment type="caution">
    <text evidence="3">The sequence shown here is derived from an EMBL/GenBank/DDBJ whole genome shotgun (WGS) entry which is preliminary data.</text>
</comment>
<evidence type="ECO:0000313" key="4">
    <source>
        <dbReference type="Proteomes" id="UP001215280"/>
    </source>
</evidence>
<keyword evidence="1" id="KW-0677">Repeat</keyword>
<name>A0AAD7J0T4_9AGAR</name>
<dbReference type="EMBL" id="JARJLG010000066">
    <property type="protein sequence ID" value="KAJ7754642.1"/>
    <property type="molecule type" value="Genomic_DNA"/>
</dbReference>
<dbReference type="SUPFAM" id="SSF52540">
    <property type="entry name" value="P-loop containing nucleoside triphosphate hydrolases"/>
    <property type="match status" value="1"/>
</dbReference>
<gene>
    <name evidence="3" type="ORF">DFH07DRAFT_743774</name>
</gene>
<evidence type="ECO:0000256" key="1">
    <source>
        <dbReference type="ARBA" id="ARBA00022737"/>
    </source>
</evidence>
<dbReference type="Pfam" id="PF24883">
    <property type="entry name" value="NPHP3_N"/>
    <property type="match status" value="1"/>
</dbReference>
<feature type="domain" description="NACHT" evidence="2">
    <location>
        <begin position="49"/>
        <end position="189"/>
    </location>
</feature>
<reference evidence="3" key="1">
    <citation type="submission" date="2023-03" db="EMBL/GenBank/DDBJ databases">
        <title>Massive genome expansion in bonnet fungi (Mycena s.s.) driven by repeated elements and novel gene families across ecological guilds.</title>
        <authorList>
            <consortium name="Lawrence Berkeley National Laboratory"/>
            <person name="Harder C.B."/>
            <person name="Miyauchi S."/>
            <person name="Viragh M."/>
            <person name="Kuo A."/>
            <person name="Thoen E."/>
            <person name="Andreopoulos B."/>
            <person name="Lu D."/>
            <person name="Skrede I."/>
            <person name="Drula E."/>
            <person name="Henrissat B."/>
            <person name="Morin E."/>
            <person name="Kohler A."/>
            <person name="Barry K."/>
            <person name="LaButti K."/>
            <person name="Morin E."/>
            <person name="Salamov A."/>
            <person name="Lipzen A."/>
            <person name="Mereny Z."/>
            <person name="Hegedus B."/>
            <person name="Baldrian P."/>
            <person name="Stursova M."/>
            <person name="Weitz H."/>
            <person name="Taylor A."/>
            <person name="Grigoriev I.V."/>
            <person name="Nagy L.G."/>
            <person name="Martin F."/>
            <person name="Kauserud H."/>
        </authorList>
    </citation>
    <scope>NUCLEOTIDE SEQUENCE</scope>
    <source>
        <strain evidence="3">CBHHK188m</strain>
    </source>
</reference>
<dbReference type="AlphaFoldDB" id="A0AAD7J0T4"/>
<dbReference type="InterPro" id="IPR007111">
    <property type="entry name" value="NACHT_NTPase"/>
</dbReference>
<dbReference type="Proteomes" id="UP001215280">
    <property type="component" value="Unassembled WGS sequence"/>
</dbReference>
<dbReference type="InterPro" id="IPR056884">
    <property type="entry name" value="NPHP3-like_N"/>
</dbReference>
<proteinExistence type="predicted"/>
<keyword evidence="4" id="KW-1185">Reference proteome</keyword>
<dbReference type="PANTHER" id="PTHR10039:SF14">
    <property type="entry name" value="NACHT DOMAIN-CONTAINING PROTEIN"/>
    <property type="match status" value="1"/>
</dbReference>
<sequence length="427" mass="48355">MDILRQVAAGDAFHDSAERYPQPKCHPETRSQLLETLREWSSTNDPCSRVLWLHGPAGAGKSVIAQSFCKNLEAEGRLGASFFFRRGHPSRGNGNKLFSTIAYQLAVLIPEFAETVEKDPTVLDRSISLQAQRLILEPSQQAIRGRPLVVVIDGLDECKHHNVQQEILRSLGDVIQKPVPLRFLVASRPEPHIREIFGSPGVNGFHLAVNINQSFDDVRRYFVAEFTRIHREHHETMAMVPPPWPSREVVETLVQKSSGYFIYASTVIKFVDDKDFRPTERLDIVMGSASSEPGDESPFLALDQLYIQILSQTRPAARPRLLRILAAIFSKLGLQIRHIEQLLELKRGDIRLAFRSLHSVLEAPKEADFQIHFHHASFGDFLSNPAHSGEFYVNPVRYHAYLTGQILKAFTYVYGNPSLNHIRAMAW</sequence>